<dbReference type="InterPro" id="IPR036265">
    <property type="entry name" value="HIT-like_sf"/>
</dbReference>
<dbReference type="InterPro" id="IPR009163">
    <property type="entry name" value="Ap4A_phos1/2"/>
</dbReference>
<protein>
    <recommendedName>
        <fullName evidence="1">Ap4A phosphorylase 1/2 N-terminal domain-containing protein</fullName>
    </recommendedName>
</protein>
<dbReference type="InterPro" id="IPR043171">
    <property type="entry name" value="Ap4A_phos1/2-like"/>
</dbReference>
<dbReference type="PANTHER" id="PTHR38420">
    <property type="entry name" value="AP-4-A PHOSPHORYLASE II"/>
    <property type="match status" value="1"/>
</dbReference>
<name>A0A1E1LHS3_9HELO</name>
<dbReference type="Proteomes" id="UP000178912">
    <property type="component" value="Unassembled WGS sequence"/>
</dbReference>
<dbReference type="GO" id="GO:0009117">
    <property type="term" value="P:nucleotide metabolic process"/>
    <property type="evidence" value="ECO:0007669"/>
    <property type="project" value="InterPro"/>
</dbReference>
<reference evidence="3" key="1">
    <citation type="submission" date="2016-03" db="EMBL/GenBank/DDBJ databases">
        <authorList>
            <person name="Guldener U."/>
        </authorList>
    </citation>
    <scope>NUCLEOTIDE SEQUENCE [LARGE SCALE GENOMIC DNA]</scope>
    <source>
        <strain evidence="3">04CH-RAC-A.6.1</strain>
    </source>
</reference>
<evidence type="ECO:0000313" key="3">
    <source>
        <dbReference type="Proteomes" id="UP000178912"/>
    </source>
</evidence>
<organism evidence="2 3">
    <name type="scientific">Rhynchosporium agropyri</name>
    <dbReference type="NCBI Taxonomy" id="914238"/>
    <lineage>
        <taxon>Eukaryota</taxon>
        <taxon>Fungi</taxon>
        <taxon>Dikarya</taxon>
        <taxon>Ascomycota</taxon>
        <taxon>Pezizomycotina</taxon>
        <taxon>Leotiomycetes</taxon>
        <taxon>Helotiales</taxon>
        <taxon>Ploettnerulaceae</taxon>
        <taxon>Rhynchosporium</taxon>
    </lineage>
</organism>
<dbReference type="AlphaFoldDB" id="A0A1E1LHS3"/>
<dbReference type="GO" id="GO:0003877">
    <property type="term" value="F:ATP:ADP adenylyltransferase activity"/>
    <property type="evidence" value="ECO:0007669"/>
    <property type="project" value="InterPro"/>
</dbReference>
<dbReference type="OrthoDB" id="10267950at2759"/>
<keyword evidence="3" id="KW-1185">Reference proteome</keyword>
<dbReference type="EMBL" id="FJUX01000122">
    <property type="protein sequence ID" value="CZT09974.1"/>
    <property type="molecule type" value="Genomic_DNA"/>
</dbReference>
<gene>
    <name evidence="2" type="ORF">RAG0_14578</name>
</gene>
<dbReference type="PANTHER" id="PTHR38420:SF1">
    <property type="entry name" value="PUTATIVE (AFU_ORTHOLOGUE AFUA_5G14690)-RELATED"/>
    <property type="match status" value="1"/>
</dbReference>
<proteinExistence type="predicted"/>
<dbReference type="GO" id="GO:0005524">
    <property type="term" value="F:ATP binding"/>
    <property type="evidence" value="ECO:0007669"/>
    <property type="project" value="InterPro"/>
</dbReference>
<evidence type="ECO:0000313" key="2">
    <source>
        <dbReference type="EMBL" id="CZT09974.1"/>
    </source>
</evidence>
<sequence>MASQLVQQGVLATFDEFTRHGIIQHGPSEVVPLVDDNFAFEVRICSGWSTKPLTVTGPSEAKREIEIDKFGPGSNITLSHPRQIVSELCTSTTHTLALNICPVVRLQYLLLTKDSYRLQTEPMDLDDMKVSWDFLKTEGGEKFYVMYNCGQDAGCSRSHKHMQIVPKPESLDPATNFRYDQGSLRLHLETIQLRGSDEP</sequence>
<feature type="domain" description="Ap4A phosphorylase 1/2 N-terminal" evidence="1">
    <location>
        <begin position="16"/>
        <end position="169"/>
    </location>
</feature>
<dbReference type="SUPFAM" id="SSF54197">
    <property type="entry name" value="HIT-like"/>
    <property type="match status" value="1"/>
</dbReference>
<dbReference type="Gene3D" id="3.30.428.70">
    <property type="match status" value="1"/>
</dbReference>
<evidence type="ECO:0000259" key="1">
    <source>
        <dbReference type="Pfam" id="PF19327"/>
    </source>
</evidence>
<dbReference type="InterPro" id="IPR045759">
    <property type="entry name" value="Ap4A_phos1/2_N"/>
</dbReference>
<accession>A0A1E1LHS3</accession>
<dbReference type="Pfam" id="PF19327">
    <property type="entry name" value="Ap4A_phos_N"/>
    <property type="match status" value="1"/>
</dbReference>